<gene>
    <name evidence="1" type="ORF">ETB97_008457</name>
</gene>
<comment type="caution">
    <text evidence="1">The sequence shown here is derived from an EMBL/GenBank/DDBJ whole genome shotgun (WGS) entry which is preliminary data.</text>
</comment>
<sequence>MDARGVELVESSATKSNPPVETAVVMESLRNHIQSAVMESDVVADHCRGRCERDSHLELRLLYHFTISTTDSLPDIHLSAVKQCWLVDVPRLEFSYPPLLNQIFAISALHLPKGIRTDHKLLASRTSYLERALRQHWEKLQMLTPEMAGAACFTSILLVDTFASL</sequence>
<protein>
    <submittedName>
        <fullName evidence="1">Uncharacterized protein</fullName>
    </submittedName>
</protein>
<reference evidence="1 2" key="1">
    <citation type="submission" date="2019-04" db="EMBL/GenBank/DDBJ databases">
        <title>Aspergillus burnettii sp. nov., novel species from soil in southeast Queensland.</title>
        <authorList>
            <person name="Gilchrist C.L.M."/>
            <person name="Pitt J.I."/>
            <person name="Lange L."/>
            <person name="Lacey H.J."/>
            <person name="Vuong D."/>
            <person name="Midgley D.J."/>
            <person name="Greenfield P."/>
            <person name="Bradbury M."/>
            <person name="Lacey E."/>
            <person name="Busk P.K."/>
            <person name="Pilgaard B."/>
            <person name="Chooi Y.H."/>
            <person name="Piggott A.M."/>
        </authorList>
    </citation>
    <scope>NUCLEOTIDE SEQUENCE [LARGE SCALE GENOMIC DNA]</scope>
    <source>
        <strain evidence="1 2">FRR 5400</strain>
    </source>
</reference>
<accession>A0A8H5ZSZ9</accession>
<dbReference type="EMBL" id="SPNV01000385">
    <property type="protein sequence ID" value="KAF5855776.1"/>
    <property type="molecule type" value="Genomic_DNA"/>
</dbReference>
<name>A0A8H5ZSZ9_PETAA</name>
<evidence type="ECO:0000313" key="2">
    <source>
        <dbReference type="Proteomes" id="UP000541154"/>
    </source>
</evidence>
<keyword evidence="2" id="KW-1185">Reference proteome</keyword>
<dbReference type="PANTHER" id="PTHR47657:SF14">
    <property type="entry name" value="ZN(2)-C6 FUNGAL-TYPE DOMAIN-CONTAINING PROTEIN"/>
    <property type="match status" value="1"/>
</dbReference>
<dbReference type="PANTHER" id="PTHR47657">
    <property type="entry name" value="STEROL REGULATORY ELEMENT-BINDING PROTEIN ECM22"/>
    <property type="match status" value="1"/>
</dbReference>
<dbReference type="AlphaFoldDB" id="A0A8H5ZSZ9"/>
<evidence type="ECO:0000313" key="1">
    <source>
        <dbReference type="EMBL" id="KAF5855776.1"/>
    </source>
</evidence>
<proteinExistence type="predicted"/>
<dbReference type="Proteomes" id="UP000541154">
    <property type="component" value="Unassembled WGS sequence"/>
</dbReference>
<dbReference type="GO" id="GO:0000981">
    <property type="term" value="F:DNA-binding transcription factor activity, RNA polymerase II-specific"/>
    <property type="evidence" value="ECO:0007669"/>
    <property type="project" value="TreeGrafter"/>
</dbReference>
<dbReference type="InterPro" id="IPR052400">
    <property type="entry name" value="Zn2-C6_fungal_TF"/>
</dbReference>
<organism evidence="1 2">
    <name type="scientific">Petromyces alliaceus</name>
    <name type="common">Aspergillus alliaceus</name>
    <dbReference type="NCBI Taxonomy" id="209559"/>
    <lineage>
        <taxon>Eukaryota</taxon>
        <taxon>Fungi</taxon>
        <taxon>Dikarya</taxon>
        <taxon>Ascomycota</taxon>
        <taxon>Pezizomycotina</taxon>
        <taxon>Eurotiomycetes</taxon>
        <taxon>Eurotiomycetidae</taxon>
        <taxon>Eurotiales</taxon>
        <taxon>Aspergillaceae</taxon>
        <taxon>Aspergillus</taxon>
        <taxon>Aspergillus subgen. Circumdati</taxon>
    </lineage>
</organism>